<dbReference type="AlphaFoldDB" id="G6G076"/>
<evidence type="ECO:0000313" key="1">
    <source>
        <dbReference type="EMBL" id="EHC08415.1"/>
    </source>
</evidence>
<comment type="caution">
    <text evidence="1">The sequence shown here is derived from an EMBL/GenBank/DDBJ whole genome shotgun (WGS) entry which is preliminary data.</text>
</comment>
<name>G6G076_9CYAN</name>
<dbReference type="EMBL" id="AGIZ01000020">
    <property type="protein sequence ID" value="EHC08415.1"/>
    <property type="molecule type" value="Genomic_DNA"/>
</dbReference>
<dbReference type="PATRIC" id="fig|741277.3.peg.4071"/>
<sequence length="64" mass="7396">MKNNTQDNQEITEHSESLALDVNSLDAYQIDDVNQNATMQNLEQSESRFNPVIFGNSSFMKWEQ</sequence>
<evidence type="ECO:0000313" key="2">
    <source>
        <dbReference type="Proteomes" id="UP000004344"/>
    </source>
</evidence>
<keyword evidence="2" id="KW-1185">Reference proteome</keyword>
<dbReference type="Proteomes" id="UP000004344">
    <property type="component" value="Unassembled WGS sequence"/>
</dbReference>
<organism evidence="1 2">
    <name type="scientific">Fischerella thermalis JSC-11</name>
    <dbReference type="NCBI Taxonomy" id="741277"/>
    <lineage>
        <taxon>Bacteria</taxon>
        <taxon>Bacillati</taxon>
        <taxon>Cyanobacteriota</taxon>
        <taxon>Cyanophyceae</taxon>
        <taxon>Nostocales</taxon>
        <taxon>Hapalosiphonaceae</taxon>
        <taxon>Fischerella</taxon>
    </lineage>
</organism>
<reference evidence="1 2" key="1">
    <citation type="submission" date="2011-09" db="EMBL/GenBank/DDBJ databases">
        <title>The draft genome of Fischerella sp. JSC-11.</title>
        <authorList>
            <consortium name="US DOE Joint Genome Institute (JGI-PGF)"/>
            <person name="Lucas S."/>
            <person name="Han J."/>
            <person name="Lapidus A."/>
            <person name="Cheng J.-F."/>
            <person name="Goodwin L."/>
            <person name="Pitluck S."/>
            <person name="Peters L."/>
            <person name="Land M.L."/>
            <person name="Hauser L."/>
            <person name="Sarkisova S."/>
            <person name="Bryant D.A."/>
            <person name="Brown I."/>
            <person name="Woyke T.J."/>
        </authorList>
    </citation>
    <scope>NUCLEOTIDE SEQUENCE [LARGE SCALE GENOMIC DNA]</scope>
    <source>
        <strain evidence="1 2">JSC-11</strain>
    </source>
</reference>
<gene>
    <name evidence="1" type="ORF">FJSC11DRAFT_4525</name>
</gene>
<protein>
    <submittedName>
        <fullName evidence="1">Uncharacterized protein</fullName>
    </submittedName>
</protein>
<accession>G6G076</accession>
<proteinExistence type="predicted"/>